<feature type="transmembrane region" description="Helical" evidence="2">
    <location>
        <begin position="1228"/>
        <end position="1245"/>
    </location>
</feature>
<dbReference type="Proteomes" id="UP000245207">
    <property type="component" value="Unassembled WGS sequence"/>
</dbReference>
<gene>
    <name evidence="5" type="ORF">CTI12_AA122650</name>
</gene>
<keyword evidence="5" id="KW-0695">RNA-directed DNA polymerase</keyword>
<feature type="transmembrane region" description="Helical" evidence="2">
    <location>
        <begin position="1082"/>
        <end position="1098"/>
    </location>
</feature>
<evidence type="ECO:0000256" key="2">
    <source>
        <dbReference type="SAM" id="Phobius"/>
    </source>
</evidence>
<dbReference type="Gene3D" id="3.60.10.10">
    <property type="entry name" value="Endonuclease/exonuclease/phosphatase"/>
    <property type="match status" value="1"/>
</dbReference>
<evidence type="ECO:0000256" key="1">
    <source>
        <dbReference type="SAM" id="MobiDB-lite"/>
    </source>
</evidence>
<feature type="domain" description="Reverse transcriptase zinc-binding" evidence="4">
    <location>
        <begin position="962"/>
        <end position="1045"/>
    </location>
</feature>
<keyword evidence="2" id="KW-0472">Membrane</keyword>
<dbReference type="PANTHER" id="PTHR33116">
    <property type="entry name" value="REVERSE TRANSCRIPTASE ZINC-BINDING DOMAIN-CONTAINING PROTEIN-RELATED-RELATED"/>
    <property type="match status" value="1"/>
</dbReference>
<name>A0A2U1NBS4_ARTAN</name>
<dbReference type="CDD" id="cd01650">
    <property type="entry name" value="RT_nLTR_like"/>
    <property type="match status" value="1"/>
</dbReference>
<feature type="transmembrane region" description="Helical" evidence="2">
    <location>
        <begin position="1251"/>
        <end position="1270"/>
    </location>
</feature>
<reference evidence="5 6" key="1">
    <citation type="journal article" date="2018" name="Mol. Plant">
        <title>The genome of Artemisia annua provides insight into the evolution of Asteraceae family and artemisinin biosynthesis.</title>
        <authorList>
            <person name="Shen Q."/>
            <person name="Zhang L."/>
            <person name="Liao Z."/>
            <person name="Wang S."/>
            <person name="Yan T."/>
            <person name="Shi P."/>
            <person name="Liu M."/>
            <person name="Fu X."/>
            <person name="Pan Q."/>
            <person name="Wang Y."/>
            <person name="Lv Z."/>
            <person name="Lu X."/>
            <person name="Zhang F."/>
            <person name="Jiang W."/>
            <person name="Ma Y."/>
            <person name="Chen M."/>
            <person name="Hao X."/>
            <person name="Li L."/>
            <person name="Tang Y."/>
            <person name="Lv G."/>
            <person name="Zhou Y."/>
            <person name="Sun X."/>
            <person name="Brodelius P.E."/>
            <person name="Rose J.K.C."/>
            <person name="Tang K."/>
        </authorList>
    </citation>
    <scope>NUCLEOTIDE SEQUENCE [LARGE SCALE GENOMIC DNA]</scope>
    <source>
        <strain evidence="6">cv. Huhao1</strain>
        <tissue evidence="5">Leaf</tissue>
    </source>
</reference>
<dbReference type="InterPro" id="IPR000477">
    <property type="entry name" value="RT_dom"/>
</dbReference>
<organism evidence="5 6">
    <name type="scientific">Artemisia annua</name>
    <name type="common">Sweet wormwood</name>
    <dbReference type="NCBI Taxonomy" id="35608"/>
    <lineage>
        <taxon>Eukaryota</taxon>
        <taxon>Viridiplantae</taxon>
        <taxon>Streptophyta</taxon>
        <taxon>Embryophyta</taxon>
        <taxon>Tracheophyta</taxon>
        <taxon>Spermatophyta</taxon>
        <taxon>Magnoliopsida</taxon>
        <taxon>eudicotyledons</taxon>
        <taxon>Gunneridae</taxon>
        <taxon>Pentapetalae</taxon>
        <taxon>asterids</taxon>
        <taxon>campanulids</taxon>
        <taxon>Asterales</taxon>
        <taxon>Asteraceae</taxon>
        <taxon>Asteroideae</taxon>
        <taxon>Anthemideae</taxon>
        <taxon>Artemisiinae</taxon>
        <taxon>Artemisia</taxon>
    </lineage>
</organism>
<dbReference type="OrthoDB" id="691957at2759"/>
<dbReference type="SUPFAM" id="SSF56672">
    <property type="entry name" value="DNA/RNA polymerases"/>
    <property type="match status" value="1"/>
</dbReference>
<dbReference type="GO" id="GO:0003964">
    <property type="term" value="F:RNA-directed DNA polymerase activity"/>
    <property type="evidence" value="ECO:0007669"/>
    <property type="project" value="UniProtKB-KW"/>
</dbReference>
<evidence type="ECO:0000259" key="3">
    <source>
        <dbReference type="Pfam" id="PF00078"/>
    </source>
</evidence>
<keyword evidence="5" id="KW-0548">Nucleotidyltransferase</keyword>
<comment type="caution">
    <text evidence="5">The sequence shown here is derived from an EMBL/GenBank/DDBJ whole genome shotgun (WGS) entry which is preliminary data.</text>
</comment>
<feature type="transmembrane region" description="Helical" evidence="2">
    <location>
        <begin position="1145"/>
        <end position="1165"/>
    </location>
</feature>
<proteinExistence type="predicted"/>
<feature type="compositionally biased region" description="Basic and acidic residues" evidence="1">
    <location>
        <begin position="83"/>
        <end position="93"/>
    </location>
</feature>
<evidence type="ECO:0000259" key="4">
    <source>
        <dbReference type="Pfam" id="PF13966"/>
    </source>
</evidence>
<keyword evidence="6" id="KW-1185">Reference proteome</keyword>
<dbReference type="Pfam" id="PF13966">
    <property type="entry name" value="zf-RVT"/>
    <property type="match status" value="1"/>
</dbReference>
<dbReference type="SUPFAM" id="SSF56219">
    <property type="entry name" value="DNase I-like"/>
    <property type="match status" value="2"/>
</dbReference>
<dbReference type="InterPro" id="IPR036691">
    <property type="entry name" value="Endo/exonu/phosph_ase_sf"/>
</dbReference>
<feature type="region of interest" description="Disordered" evidence="1">
    <location>
        <begin position="79"/>
        <end position="102"/>
    </location>
</feature>
<feature type="transmembrane region" description="Helical" evidence="2">
    <location>
        <begin position="1185"/>
        <end position="1207"/>
    </location>
</feature>
<dbReference type="Pfam" id="PF00078">
    <property type="entry name" value="RVT_1"/>
    <property type="match status" value="1"/>
</dbReference>
<sequence length="1289" mass="148443">MEIMDTFCVKKCWGNMAFEYVHSEAVGNSGGILCVWDPNYFHKENVTISDSFVMIRGVWRASGLLEVWILLKHHKKQPKSPKRARDVEKSLKEKQKKKSTHEKPVKMNYFSKAQEMTRSISTLVGTTIPVVYKLDRLVLPRSSMFTWCHKSGSKMSKLDRFFVSENLLNTCPNINAITLERYLSDHRPILLREIAYDYGPIPFKIFHYWFDMNGFNNLVEAAWKEYSGKDSNAIRYFMGKLKFLKGKIREWNVSRRSADSLMHTNLKNDLKIIDEMIDRGEGNNEVLCQRVDIINKLNDISSIQMMEVTQKTKIRWAVEGDENSSFFHGMLNKKRNLLNVRGVLVDGHWVDNPTDVKKEFFDHFSMRFRHPGTKDAIIEMDFPNVLSAEERQKIEADVSNDEIKKAVWDCGTDKAPGPDGFTFGFFRRYWDLIMGDVTNAVRYFFSHCDIPNGCNSSFITLIPKNQNAKLVKDFRPISLIGSLYKIIAKIMANRLVRVIKGIVNKVQSAFIADRQILDGPFILNEVIQWFLRKFGFGDKWCKWIQCCLQSSRGSILVNGSPTKEFEFGKGLKQGDPLSSFLFILIMESLHLSFQCVVDAGMFQGINIGEGLVKISHMFYADDAVFIGQWCDSNISTLVHVLECFHKVSGLRINMCKSKIMGVHVDENLVSCAARQLGCLILNAPFSYLGSIVGGSMARQQAWNDIVDRVKKRLSKWKMNMLSIGGRLTLVKSVLGSLPIYNFSIFKVPKCVLSKLEGIRRKFLNGHEQNSKKATWVNWKNVLMSKERGGLGVSSLYAINRGLLVKWIWRFFFSQGDSLWARTIKAIHGSNGQIGITSKKGNNSCWMSIIKEMDSLSKHVIHIMQYMRIKLGDGESTKFWSDNWCDEGVLKDRYPRVYALESSKNVTVAAKLRQDNLSQSFRRLPRGGIELEQFHNIEHISKLVTLTSANDRWIWDLEKSGVFSVASIRKMIDDKTLPRSDYKSRWNKYTPIKVNVHAWKVMTSSLPTRFNISRRGILIDSIICPNCEVGVETTGHLFFSCNMARDVSIFIARWWNVPIVDYDSYEEWLEWIDTVRLPKKNKQMLEGVFYISWWLLWWFRNNKIFKAKASKKFWVCFRSVNQVAATPQGLPVPEVLMRARKDMHQMLTWLVPTTIALWAGLLFGVYENSKADENHKVSHKQLEIIIVRMSYLAIGLCFLSSVGLWLVYKREARRHPCKSLPVRLLRMNFFLTAFFSWFLLLCGLFIKPKQLWILIFITGYVYLCGLLVSVFKGIPTEPADDSSAPANDHA</sequence>
<protein>
    <submittedName>
        <fullName evidence="5">RNA-directed DNA polymerase, eukaryota</fullName>
    </submittedName>
</protein>
<evidence type="ECO:0000313" key="5">
    <source>
        <dbReference type="EMBL" id="PWA70926.1"/>
    </source>
</evidence>
<accession>A0A2U1NBS4</accession>
<dbReference type="EMBL" id="PKPP01003160">
    <property type="protein sequence ID" value="PWA70926.1"/>
    <property type="molecule type" value="Genomic_DNA"/>
</dbReference>
<feature type="domain" description="Reverse transcriptase" evidence="3">
    <location>
        <begin position="462"/>
        <end position="689"/>
    </location>
</feature>
<dbReference type="STRING" id="35608.A0A2U1NBS4"/>
<evidence type="ECO:0000313" key="6">
    <source>
        <dbReference type="Proteomes" id="UP000245207"/>
    </source>
</evidence>
<dbReference type="InterPro" id="IPR043502">
    <property type="entry name" value="DNA/RNA_pol_sf"/>
</dbReference>
<dbReference type="InterPro" id="IPR026960">
    <property type="entry name" value="RVT-Znf"/>
</dbReference>
<keyword evidence="5" id="KW-0808">Transferase</keyword>
<keyword evidence="2" id="KW-0812">Transmembrane</keyword>
<dbReference type="PANTHER" id="PTHR33116:SF77">
    <property type="entry name" value="RNA-DIRECTED DNA POLYMERASE"/>
    <property type="match status" value="1"/>
</dbReference>
<keyword evidence="2" id="KW-1133">Transmembrane helix</keyword>